<gene>
    <name evidence="7" type="ORF">K490DRAFT_43181</name>
</gene>
<dbReference type="PANTHER" id="PTHR42973:SF13">
    <property type="entry name" value="FAD-BINDING PCMH-TYPE DOMAIN-CONTAINING PROTEIN"/>
    <property type="match status" value="1"/>
</dbReference>
<dbReference type="EMBL" id="ML978722">
    <property type="protein sequence ID" value="KAF2086998.1"/>
    <property type="molecule type" value="Genomic_DNA"/>
</dbReference>
<dbReference type="InterPro" id="IPR006094">
    <property type="entry name" value="Oxid_FAD_bind_N"/>
</dbReference>
<evidence type="ECO:0000256" key="3">
    <source>
        <dbReference type="ARBA" id="ARBA00022827"/>
    </source>
</evidence>
<dbReference type="GO" id="GO:0016491">
    <property type="term" value="F:oxidoreductase activity"/>
    <property type="evidence" value="ECO:0007669"/>
    <property type="project" value="UniProtKB-KW"/>
</dbReference>
<keyword evidence="5" id="KW-0732">Signal</keyword>
<keyword evidence="3" id="KW-0274">FAD</keyword>
<dbReference type="Gene3D" id="3.30.465.10">
    <property type="match status" value="1"/>
</dbReference>
<evidence type="ECO:0000313" key="7">
    <source>
        <dbReference type="EMBL" id="KAF2086998.1"/>
    </source>
</evidence>
<dbReference type="GO" id="GO:0071949">
    <property type="term" value="F:FAD binding"/>
    <property type="evidence" value="ECO:0007669"/>
    <property type="project" value="InterPro"/>
</dbReference>
<protein>
    <submittedName>
        <fullName evidence="7">FAD binding domain-containing protein</fullName>
    </submittedName>
</protein>
<dbReference type="Pfam" id="PF01565">
    <property type="entry name" value="FAD_binding_4"/>
    <property type="match status" value="1"/>
</dbReference>
<name>A0A9P4LZJ9_9PEZI</name>
<organism evidence="7 8">
    <name type="scientific">Saccharata proteae CBS 121410</name>
    <dbReference type="NCBI Taxonomy" id="1314787"/>
    <lineage>
        <taxon>Eukaryota</taxon>
        <taxon>Fungi</taxon>
        <taxon>Dikarya</taxon>
        <taxon>Ascomycota</taxon>
        <taxon>Pezizomycotina</taxon>
        <taxon>Dothideomycetes</taxon>
        <taxon>Dothideomycetes incertae sedis</taxon>
        <taxon>Botryosphaeriales</taxon>
        <taxon>Saccharataceae</taxon>
        <taxon>Saccharata</taxon>
    </lineage>
</organism>
<keyword evidence="8" id="KW-1185">Reference proteome</keyword>
<feature type="domain" description="FAD-binding PCMH-type" evidence="6">
    <location>
        <begin position="60"/>
        <end position="231"/>
    </location>
</feature>
<proteinExistence type="inferred from homology"/>
<reference evidence="7" key="1">
    <citation type="journal article" date="2020" name="Stud. Mycol.">
        <title>101 Dothideomycetes genomes: a test case for predicting lifestyles and emergence of pathogens.</title>
        <authorList>
            <person name="Haridas S."/>
            <person name="Albert R."/>
            <person name="Binder M."/>
            <person name="Bloem J."/>
            <person name="Labutti K."/>
            <person name="Salamov A."/>
            <person name="Andreopoulos B."/>
            <person name="Baker S."/>
            <person name="Barry K."/>
            <person name="Bills G."/>
            <person name="Bluhm B."/>
            <person name="Cannon C."/>
            <person name="Castanera R."/>
            <person name="Culley D."/>
            <person name="Daum C."/>
            <person name="Ezra D."/>
            <person name="Gonzalez J."/>
            <person name="Henrissat B."/>
            <person name="Kuo A."/>
            <person name="Liang C."/>
            <person name="Lipzen A."/>
            <person name="Lutzoni F."/>
            <person name="Magnuson J."/>
            <person name="Mondo S."/>
            <person name="Nolan M."/>
            <person name="Ohm R."/>
            <person name="Pangilinan J."/>
            <person name="Park H.-J."/>
            <person name="Ramirez L."/>
            <person name="Alfaro M."/>
            <person name="Sun H."/>
            <person name="Tritt A."/>
            <person name="Yoshinaga Y."/>
            <person name="Zwiers L.-H."/>
            <person name="Turgeon B."/>
            <person name="Goodwin S."/>
            <person name="Spatafora J."/>
            <person name="Crous P."/>
            <person name="Grigoriev I."/>
        </authorList>
    </citation>
    <scope>NUCLEOTIDE SEQUENCE</scope>
    <source>
        <strain evidence="7">CBS 121410</strain>
    </source>
</reference>
<dbReference type="SUPFAM" id="SSF56176">
    <property type="entry name" value="FAD-binding/transporter-associated domain-like"/>
    <property type="match status" value="1"/>
</dbReference>
<dbReference type="PROSITE" id="PS51387">
    <property type="entry name" value="FAD_PCMH"/>
    <property type="match status" value="1"/>
</dbReference>
<dbReference type="OrthoDB" id="2151789at2759"/>
<dbReference type="AlphaFoldDB" id="A0A9P4LZJ9"/>
<evidence type="ECO:0000256" key="2">
    <source>
        <dbReference type="ARBA" id="ARBA00022630"/>
    </source>
</evidence>
<feature type="signal peptide" evidence="5">
    <location>
        <begin position="1"/>
        <end position="23"/>
    </location>
</feature>
<sequence length="497" mass="53790">MSSIRVAASFVALLSCFSATSLASSSTCSSIAATSDIEIEYQLGLSYTDDQSHYWSTGCSALQPSCIFAPSTADEVATIVKALNNNNESFAIKSGGHNPNTEFASIDGGPLINMKNLNEVTLDPVAGTVRVGPGNRWDDVQQTLDGTNYTIVGGRIGNVGVGGYMLGGGLSFLSSQYGWAASNFISCEVVLANGTIVTASNTTNSDLFTALKGGGNNYGIVTSYLVKAHKQGQVWGGNLFFTADKTADLLSAVRNFTDNYPDDKAAIILTSELTLASVVHIWVMFLFYDGPDPGTAFDIFTDIGPAINNCKTRSYAELLTYNNWSVLKGSVYTITTETTPVPPATPAGTQMMTDFYDFWYSNTKNLSLVPGLVGSIAFQPMPKTIVQKAIDSGPDLIDLDTDVNRIIFEFDYSYLLQVDDAVVDKATETLNQGFRSIVEKGVEEGTVPDAYVPLFMNDCYKTQDYAGRLRTRDMAVEVRDKYDPHGFFDQRTGGFKF</sequence>
<keyword evidence="4" id="KW-0560">Oxidoreductase</keyword>
<dbReference type="InterPro" id="IPR050416">
    <property type="entry name" value="FAD-linked_Oxidoreductase"/>
</dbReference>
<evidence type="ECO:0000256" key="4">
    <source>
        <dbReference type="ARBA" id="ARBA00023002"/>
    </source>
</evidence>
<feature type="chain" id="PRO_5040432597" evidence="5">
    <location>
        <begin position="24"/>
        <end position="497"/>
    </location>
</feature>
<dbReference type="PROSITE" id="PS51257">
    <property type="entry name" value="PROKAR_LIPOPROTEIN"/>
    <property type="match status" value="1"/>
</dbReference>
<dbReference type="PANTHER" id="PTHR42973">
    <property type="entry name" value="BINDING OXIDOREDUCTASE, PUTATIVE (AFU_ORTHOLOGUE AFUA_1G17690)-RELATED"/>
    <property type="match status" value="1"/>
</dbReference>
<dbReference type="InterPro" id="IPR036318">
    <property type="entry name" value="FAD-bd_PCMH-like_sf"/>
</dbReference>
<accession>A0A9P4LZJ9</accession>
<comment type="caution">
    <text evidence="7">The sequence shown here is derived from an EMBL/GenBank/DDBJ whole genome shotgun (WGS) entry which is preliminary data.</text>
</comment>
<dbReference type="Proteomes" id="UP000799776">
    <property type="component" value="Unassembled WGS sequence"/>
</dbReference>
<evidence type="ECO:0000259" key="6">
    <source>
        <dbReference type="PROSITE" id="PS51387"/>
    </source>
</evidence>
<comment type="similarity">
    <text evidence="1">Belongs to the oxygen-dependent FAD-linked oxidoreductase family.</text>
</comment>
<dbReference type="InterPro" id="IPR016169">
    <property type="entry name" value="FAD-bd_PCMH_sub2"/>
</dbReference>
<dbReference type="InterPro" id="IPR016166">
    <property type="entry name" value="FAD-bd_PCMH"/>
</dbReference>
<evidence type="ECO:0000313" key="8">
    <source>
        <dbReference type="Proteomes" id="UP000799776"/>
    </source>
</evidence>
<keyword evidence="2" id="KW-0285">Flavoprotein</keyword>
<evidence type="ECO:0000256" key="5">
    <source>
        <dbReference type="SAM" id="SignalP"/>
    </source>
</evidence>
<evidence type="ECO:0000256" key="1">
    <source>
        <dbReference type="ARBA" id="ARBA00005466"/>
    </source>
</evidence>